<feature type="transmembrane region" description="Helical" evidence="1">
    <location>
        <begin position="6"/>
        <end position="26"/>
    </location>
</feature>
<feature type="transmembrane region" description="Helical" evidence="1">
    <location>
        <begin position="33"/>
        <end position="50"/>
    </location>
</feature>
<sequence>MLFQLLGTVVLGVAAAGVLLVAYRTLGRRAPRWILPVAAGAAMLGFHIWSEYTWFRRTAAALPPPLTVAMAPASTSIIQPWTLVVPRVERFAAIDPRAIRWNERAPGLRMVEVFLIARYMPTFTTLQLFDCATPRRADVPRDLALDPGDMPQGAVWVELDPADPLRRAVCAAPL</sequence>
<organism evidence="2 3">
    <name type="scientific">Roseicella aerolata</name>
    <dbReference type="NCBI Taxonomy" id="2883479"/>
    <lineage>
        <taxon>Bacteria</taxon>
        <taxon>Pseudomonadati</taxon>
        <taxon>Pseudomonadota</taxon>
        <taxon>Alphaproteobacteria</taxon>
        <taxon>Acetobacterales</taxon>
        <taxon>Roseomonadaceae</taxon>
        <taxon>Roseicella</taxon>
    </lineage>
</organism>
<evidence type="ECO:0000313" key="3">
    <source>
        <dbReference type="Proteomes" id="UP001139311"/>
    </source>
</evidence>
<keyword evidence="1" id="KW-0812">Transmembrane</keyword>
<gene>
    <name evidence="2" type="ORF">LHA35_24945</name>
</gene>
<evidence type="ECO:0000313" key="2">
    <source>
        <dbReference type="EMBL" id="MCB4824978.1"/>
    </source>
</evidence>
<reference evidence="2" key="1">
    <citation type="submission" date="2021-10" db="EMBL/GenBank/DDBJ databases">
        <title>Roseicella aerolatum sp. nov., isolated from aerosols of e-waste dismantling site.</title>
        <authorList>
            <person name="Qin T."/>
        </authorList>
    </citation>
    <scope>NUCLEOTIDE SEQUENCE</scope>
    <source>
        <strain evidence="2">GB24</strain>
    </source>
</reference>
<keyword evidence="3" id="KW-1185">Reference proteome</keyword>
<proteinExistence type="predicted"/>
<accession>A0A9X1LDD2</accession>
<dbReference type="AlphaFoldDB" id="A0A9X1LDD2"/>
<protein>
    <submittedName>
        <fullName evidence="2">Uncharacterized protein</fullName>
    </submittedName>
</protein>
<comment type="caution">
    <text evidence="2">The sequence shown here is derived from an EMBL/GenBank/DDBJ whole genome shotgun (WGS) entry which is preliminary data.</text>
</comment>
<name>A0A9X1LDD2_9PROT</name>
<evidence type="ECO:0000256" key="1">
    <source>
        <dbReference type="SAM" id="Phobius"/>
    </source>
</evidence>
<dbReference type="RefSeq" id="WP_226613595.1">
    <property type="nucleotide sequence ID" value="NZ_JAJAQI010000059.1"/>
</dbReference>
<keyword evidence="1" id="KW-1133">Transmembrane helix</keyword>
<dbReference type="EMBL" id="JAJAQI010000059">
    <property type="protein sequence ID" value="MCB4824978.1"/>
    <property type="molecule type" value="Genomic_DNA"/>
</dbReference>
<keyword evidence="1" id="KW-0472">Membrane</keyword>
<dbReference type="Proteomes" id="UP001139311">
    <property type="component" value="Unassembled WGS sequence"/>
</dbReference>